<keyword evidence="2" id="KW-0812">Transmembrane</keyword>
<feature type="transmembrane region" description="Helical" evidence="2">
    <location>
        <begin position="213"/>
        <end position="233"/>
    </location>
</feature>
<dbReference type="AlphaFoldDB" id="A0A100VPH5"/>
<feature type="transmembrane region" description="Helical" evidence="2">
    <location>
        <begin position="239"/>
        <end position="260"/>
    </location>
</feature>
<organism evidence="3 4">
    <name type="scientific">Paenibacillus amylolyticus</name>
    <dbReference type="NCBI Taxonomy" id="1451"/>
    <lineage>
        <taxon>Bacteria</taxon>
        <taxon>Bacillati</taxon>
        <taxon>Bacillota</taxon>
        <taxon>Bacilli</taxon>
        <taxon>Bacillales</taxon>
        <taxon>Paenibacillaceae</taxon>
        <taxon>Paenibacillus</taxon>
    </lineage>
</organism>
<protein>
    <recommendedName>
        <fullName evidence="5">DUF1129 domain-containing protein</fullName>
    </recommendedName>
</protein>
<sequence>MGISYKKLKEIQNRQITEMSRMTPENVKLYDQISTIARHAPADERTQEEWILSAGRAIVQAQKDNKPARELYGPDLEQDILAQLGVTNTAPEKTDAVEVGKSDPTRATSPSPSAKKKANVAEPQPTENPEPVKRTPKWYAMIAWAALSFVMLIQGCAGLFVGWTGGDTEPFQHISLFSLIVAAVGGIALVEMLRRLAERPDDEGADKNTVPRVNLKGIIIYIVIVVLVLFVGYPLRDKLPVFALAPWVSAAIGVIGLATLRPFFGTKKTG</sequence>
<keyword evidence="2" id="KW-0472">Membrane</keyword>
<accession>A0A100VPH5</accession>
<name>A0A100VPH5_PAEAM</name>
<proteinExistence type="predicted"/>
<feature type="transmembrane region" description="Helical" evidence="2">
    <location>
        <begin position="138"/>
        <end position="162"/>
    </location>
</feature>
<evidence type="ECO:0000256" key="2">
    <source>
        <dbReference type="SAM" id="Phobius"/>
    </source>
</evidence>
<comment type="caution">
    <text evidence="3">The sequence shown here is derived from an EMBL/GenBank/DDBJ whole genome shotgun (WGS) entry which is preliminary data.</text>
</comment>
<evidence type="ECO:0000313" key="3">
    <source>
        <dbReference type="EMBL" id="GAS83701.1"/>
    </source>
</evidence>
<reference evidence="3 4" key="1">
    <citation type="journal article" date="2016" name="Genome Announc.">
        <title>Draft Genome Sequence of Paenibacillus amylolyticus Heshi-A3, Isolated from Fermented Rice Bran in a Japanese Fermented Seafood Dish.</title>
        <authorList>
            <person name="Akuzawa S."/>
            <person name="Nagaoka J."/>
            <person name="Kanekatsu M."/>
            <person name="Kubota E."/>
            <person name="Ohtake R."/>
            <person name="Suzuki T."/>
            <person name="Kanesaki Y."/>
        </authorList>
    </citation>
    <scope>NUCLEOTIDE SEQUENCE [LARGE SCALE GENOMIC DNA]</scope>
    <source>
        <strain evidence="3 4">Heshi-A3</strain>
    </source>
</reference>
<feature type="region of interest" description="Disordered" evidence="1">
    <location>
        <begin position="91"/>
        <end position="132"/>
    </location>
</feature>
<gene>
    <name evidence="3" type="ORF">PAHA3_3791</name>
</gene>
<feature type="compositionally biased region" description="Basic and acidic residues" evidence="1">
    <location>
        <begin position="92"/>
        <end position="104"/>
    </location>
</feature>
<evidence type="ECO:0000256" key="1">
    <source>
        <dbReference type="SAM" id="MobiDB-lite"/>
    </source>
</evidence>
<keyword evidence="2" id="KW-1133">Transmembrane helix</keyword>
<evidence type="ECO:0000313" key="4">
    <source>
        <dbReference type="Proteomes" id="UP000069697"/>
    </source>
</evidence>
<dbReference type="EMBL" id="BCNV01000003">
    <property type="protein sequence ID" value="GAS83701.1"/>
    <property type="molecule type" value="Genomic_DNA"/>
</dbReference>
<dbReference type="Proteomes" id="UP000069697">
    <property type="component" value="Unassembled WGS sequence"/>
</dbReference>
<dbReference type="RefSeq" id="WP_062836224.1">
    <property type="nucleotide sequence ID" value="NZ_BCNV01000003.1"/>
</dbReference>
<feature type="transmembrane region" description="Helical" evidence="2">
    <location>
        <begin position="174"/>
        <end position="193"/>
    </location>
</feature>
<evidence type="ECO:0008006" key="5">
    <source>
        <dbReference type="Google" id="ProtNLM"/>
    </source>
</evidence>
<reference evidence="4" key="2">
    <citation type="submission" date="2016-01" db="EMBL/GenBank/DDBJ databases">
        <title>Draft Genome Sequence of Paenibacillus amylolyticus Heshi-A3 that Was Isolated from Fermented Rice Bran with Aging Salted Mackerel, Which Was Named Heshiko as Traditional Fermented Seafood in Japan.</title>
        <authorList>
            <person name="Akuzawa S."/>
            <person name="Nakagawa J."/>
            <person name="Kanekatsu T."/>
            <person name="Kubota E."/>
            <person name="Ohtake R."/>
            <person name="Suzuki T."/>
            <person name="Kanesaki Y."/>
        </authorList>
    </citation>
    <scope>NUCLEOTIDE SEQUENCE [LARGE SCALE GENOMIC DNA]</scope>
    <source>
        <strain evidence="4">Heshi-A3</strain>
    </source>
</reference>